<dbReference type="InterPro" id="IPR036388">
    <property type="entry name" value="WH-like_DNA-bd_sf"/>
</dbReference>
<reference evidence="2 3" key="1">
    <citation type="submission" date="2023-03" db="EMBL/GenBank/DDBJ databases">
        <title>Complete genome sequences of several Auritidibacter ignavus strains isolated from ear infections.</title>
        <authorList>
            <person name="Baehr T."/>
            <person name="Baumhoegger A.M."/>
        </authorList>
    </citation>
    <scope>NUCLEOTIDE SEQUENCE [LARGE SCALE GENOMIC DNA]</scope>
    <source>
        <strain evidence="2 3">BABAE-6</strain>
    </source>
</reference>
<evidence type="ECO:0000313" key="2">
    <source>
        <dbReference type="EMBL" id="WGH92948.1"/>
    </source>
</evidence>
<dbReference type="GO" id="GO:0006950">
    <property type="term" value="P:response to stress"/>
    <property type="evidence" value="ECO:0007669"/>
    <property type="project" value="TreeGrafter"/>
</dbReference>
<dbReference type="SUPFAM" id="SSF46785">
    <property type="entry name" value="Winged helix' DNA-binding domain"/>
    <property type="match status" value="1"/>
</dbReference>
<dbReference type="PANTHER" id="PTHR33164:SF43">
    <property type="entry name" value="HTH-TYPE TRANSCRIPTIONAL REPRESSOR YETL"/>
    <property type="match status" value="1"/>
</dbReference>
<sequence>MAPHHSQRRKAQLTQKEADIWRRAVAVVMTVGPMIETDLQKAGSLSFFEFQVLSALHDADGALTMSQLAERCNSSLSRLSHVARKLEERDVIIRTPATSDKRVTMAELTPQGEKEVEKVQGRYADSVRRRVLSVFDDEDLETIDDLFSQLLEEIDPDHWLLDYEDEEDD</sequence>
<dbReference type="Gene3D" id="1.10.10.10">
    <property type="entry name" value="Winged helix-like DNA-binding domain superfamily/Winged helix DNA-binding domain"/>
    <property type="match status" value="1"/>
</dbReference>
<gene>
    <name evidence="2" type="ORF">QDX21_11725</name>
</gene>
<name>A0AAJ6AL99_9MICC</name>
<dbReference type="EMBL" id="CP122566">
    <property type="protein sequence ID" value="WGH92948.1"/>
    <property type="molecule type" value="Genomic_DNA"/>
</dbReference>
<dbReference type="PANTHER" id="PTHR33164">
    <property type="entry name" value="TRANSCRIPTIONAL REGULATOR, MARR FAMILY"/>
    <property type="match status" value="1"/>
</dbReference>
<organism evidence="2 3">
    <name type="scientific">Auritidibacter ignavus</name>
    <dbReference type="NCBI Taxonomy" id="678932"/>
    <lineage>
        <taxon>Bacteria</taxon>
        <taxon>Bacillati</taxon>
        <taxon>Actinomycetota</taxon>
        <taxon>Actinomycetes</taxon>
        <taxon>Micrococcales</taxon>
        <taxon>Micrococcaceae</taxon>
        <taxon>Auritidibacter</taxon>
    </lineage>
</organism>
<dbReference type="InterPro" id="IPR036390">
    <property type="entry name" value="WH_DNA-bd_sf"/>
</dbReference>
<dbReference type="Proteomes" id="UP001224674">
    <property type="component" value="Chromosome"/>
</dbReference>
<dbReference type="InterPro" id="IPR039422">
    <property type="entry name" value="MarR/SlyA-like"/>
</dbReference>
<keyword evidence="3" id="KW-1185">Reference proteome</keyword>
<dbReference type="PROSITE" id="PS50995">
    <property type="entry name" value="HTH_MARR_2"/>
    <property type="match status" value="1"/>
</dbReference>
<dbReference type="SMART" id="SM00347">
    <property type="entry name" value="HTH_MARR"/>
    <property type="match status" value="1"/>
</dbReference>
<dbReference type="RefSeq" id="WP_110098074.1">
    <property type="nucleotide sequence ID" value="NZ_CP122561.1"/>
</dbReference>
<dbReference type="Pfam" id="PF12802">
    <property type="entry name" value="MarR_2"/>
    <property type="match status" value="1"/>
</dbReference>
<evidence type="ECO:0000259" key="1">
    <source>
        <dbReference type="PROSITE" id="PS50995"/>
    </source>
</evidence>
<protein>
    <submittedName>
        <fullName evidence="2">MarR family transcriptional regulator</fullName>
    </submittedName>
</protein>
<proteinExistence type="predicted"/>
<dbReference type="GO" id="GO:0003700">
    <property type="term" value="F:DNA-binding transcription factor activity"/>
    <property type="evidence" value="ECO:0007669"/>
    <property type="project" value="InterPro"/>
</dbReference>
<accession>A0AAJ6AL99</accession>
<dbReference type="InterPro" id="IPR000835">
    <property type="entry name" value="HTH_MarR-typ"/>
</dbReference>
<feature type="domain" description="HTH marR-type" evidence="1">
    <location>
        <begin position="17"/>
        <end position="152"/>
    </location>
</feature>
<dbReference type="PRINTS" id="PR00598">
    <property type="entry name" value="HTHMARR"/>
</dbReference>
<evidence type="ECO:0000313" key="3">
    <source>
        <dbReference type="Proteomes" id="UP001224674"/>
    </source>
</evidence>
<dbReference type="AlphaFoldDB" id="A0AAJ6AL99"/>